<dbReference type="RefSeq" id="WP_382432611.1">
    <property type="nucleotide sequence ID" value="NZ_JBHSHJ010000007.1"/>
</dbReference>
<evidence type="ECO:0000313" key="3">
    <source>
        <dbReference type="Proteomes" id="UP001596001"/>
    </source>
</evidence>
<reference evidence="3" key="1">
    <citation type="journal article" date="2019" name="Int. J. Syst. Evol. Microbiol.">
        <title>The Global Catalogue of Microorganisms (GCM) 10K type strain sequencing project: providing services to taxonomists for standard genome sequencing and annotation.</title>
        <authorList>
            <consortium name="The Broad Institute Genomics Platform"/>
            <consortium name="The Broad Institute Genome Sequencing Center for Infectious Disease"/>
            <person name="Wu L."/>
            <person name="Ma J."/>
        </authorList>
    </citation>
    <scope>NUCLEOTIDE SEQUENCE [LARGE SCALE GENOMIC DNA]</scope>
    <source>
        <strain evidence="3">CCUG 49452</strain>
    </source>
</reference>
<proteinExistence type="predicted"/>
<evidence type="ECO:0000313" key="2">
    <source>
        <dbReference type="EMBL" id="MFC4789331.1"/>
    </source>
</evidence>
<dbReference type="Proteomes" id="UP001596001">
    <property type="component" value="Unassembled WGS sequence"/>
</dbReference>
<dbReference type="Pfam" id="PF02589">
    <property type="entry name" value="LUD_dom"/>
    <property type="match status" value="1"/>
</dbReference>
<dbReference type="InterPro" id="IPR024185">
    <property type="entry name" value="FTHF_cligase-like_sf"/>
</dbReference>
<organism evidence="2 3">
    <name type="scientific">Giesbergeria sinuosa</name>
    <dbReference type="NCBI Taxonomy" id="80883"/>
    <lineage>
        <taxon>Bacteria</taxon>
        <taxon>Pseudomonadati</taxon>
        <taxon>Pseudomonadota</taxon>
        <taxon>Betaproteobacteria</taxon>
        <taxon>Burkholderiales</taxon>
        <taxon>Comamonadaceae</taxon>
        <taxon>Giesbergeria</taxon>
    </lineage>
</organism>
<feature type="domain" description="LUD" evidence="1">
    <location>
        <begin position="46"/>
        <end position="216"/>
    </location>
</feature>
<dbReference type="SUPFAM" id="SSF100950">
    <property type="entry name" value="NagB/RpiA/CoA transferase-like"/>
    <property type="match status" value="1"/>
</dbReference>
<sequence length="224" mass="24359">MSARDRILAKLRAHRPEQPHALPDLKAHYAPRARGESVAQRLVRFRAGIEGFQAQVHLSTEADWPDLLARLCAQKQVGTLIYGADTPAGRRLQTDGLGQTTLRPWAGQFETLKADLFHRVDAGFTQARGAIAETGSLIVWASEAEPRTLSLVPPIHFALLDARTIHPTFFDALVNECWAAGLPTNALLISGPSKTADIQQTLAYGAHGPKELVVIVTHTEGEAP</sequence>
<gene>
    <name evidence="2" type="ORF">ACFO6X_10115</name>
</gene>
<dbReference type="PANTHER" id="PTHR43682:SF1">
    <property type="entry name" value="LACTATE UTILIZATION PROTEIN C"/>
    <property type="match status" value="1"/>
</dbReference>
<dbReference type="InterPro" id="IPR037171">
    <property type="entry name" value="NagB/RpiA_transferase-like"/>
</dbReference>
<dbReference type="InterPro" id="IPR003741">
    <property type="entry name" value="LUD_dom"/>
</dbReference>
<accession>A0ABV9QCP1</accession>
<dbReference type="EMBL" id="JBHSHJ010000007">
    <property type="protein sequence ID" value="MFC4789331.1"/>
    <property type="molecule type" value="Genomic_DNA"/>
</dbReference>
<comment type="caution">
    <text evidence="2">The sequence shown here is derived from an EMBL/GenBank/DDBJ whole genome shotgun (WGS) entry which is preliminary data.</text>
</comment>
<dbReference type="PANTHER" id="PTHR43682">
    <property type="entry name" value="LACTATE UTILIZATION PROTEIN C"/>
    <property type="match status" value="1"/>
</dbReference>
<dbReference type="Gene3D" id="3.40.50.10420">
    <property type="entry name" value="NagB/RpiA/CoA transferase-like"/>
    <property type="match status" value="1"/>
</dbReference>
<protein>
    <submittedName>
        <fullName evidence="2">Lactate utilization protein C</fullName>
    </submittedName>
</protein>
<name>A0ABV9QCP1_9BURK</name>
<keyword evidence="3" id="KW-1185">Reference proteome</keyword>
<evidence type="ECO:0000259" key="1">
    <source>
        <dbReference type="Pfam" id="PF02589"/>
    </source>
</evidence>